<gene>
    <name evidence="2" type="ORF">CHARACLAT_033061</name>
</gene>
<name>A0ABU7CW95_9TELE</name>
<protein>
    <submittedName>
        <fullName evidence="2">Uncharacterized protein</fullName>
    </submittedName>
</protein>
<reference evidence="2 3" key="1">
    <citation type="submission" date="2021-06" db="EMBL/GenBank/DDBJ databases">
        <authorList>
            <person name="Palmer J.M."/>
        </authorList>
    </citation>
    <scope>NUCLEOTIDE SEQUENCE [LARGE SCALE GENOMIC DNA]</scope>
    <source>
        <strain evidence="2 3">CL_MEX2019</strain>
        <tissue evidence="2">Muscle</tissue>
    </source>
</reference>
<comment type="caution">
    <text evidence="2">The sequence shown here is derived from an EMBL/GenBank/DDBJ whole genome shotgun (WGS) entry which is preliminary data.</text>
</comment>
<accession>A0ABU7CW95</accession>
<dbReference type="EMBL" id="JAHUTJ010006484">
    <property type="protein sequence ID" value="MED6266174.1"/>
    <property type="molecule type" value="Genomic_DNA"/>
</dbReference>
<evidence type="ECO:0000313" key="2">
    <source>
        <dbReference type="EMBL" id="MED6266174.1"/>
    </source>
</evidence>
<keyword evidence="3" id="KW-1185">Reference proteome</keyword>
<feature type="region of interest" description="Disordered" evidence="1">
    <location>
        <begin position="47"/>
        <end position="66"/>
    </location>
</feature>
<proteinExistence type="predicted"/>
<evidence type="ECO:0000313" key="3">
    <source>
        <dbReference type="Proteomes" id="UP001352852"/>
    </source>
</evidence>
<organism evidence="2 3">
    <name type="scientific">Characodon lateralis</name>
    <dbReference type="NCBI Taxonomy" id="208331"/>
    <lineage>
        <taxon>Eukaryota</taxon>
        <taxon>Metazoa</taxon>
        <taxon>Chordata</taxon>
        <taxon>Craniata</taxon>
        <taxon>Vertebrata</taxon>
        <taxon>Euteleostomi</taxon>
        <taxon>Actinopterygii</taxon>
        <taxon>Neopterygii</taxon>
        <taxon>Teleostei</taxon>
        <taxon>Neoteleostei</taxon>
        <taxon>Acanthomorphata</taxon>
        <taxon>Ovalentaria</taxon>
        <taxon>Atherinomorphae</taxon>
        <taxon>Cyprinodontiformes</taxon>
        <taxon>Goodeidae</taxon>
        <taxon>Characodon</taxon>
    </lineage>
</organism>
<sequence length="66" mass="7351">MAWNLEEESDYSAEDYLRRRLPATHCQSVALSGFLNLILPCIEACLDKPSSGRKQSSSMNKDSSLS</sequence>
<evidence type="ECO:0000256" key="1">
    <source>
        <dbReference type="SAM" id="MobiDB-lite"/>
    </source>
</evidence>
<feature type="compositionally biased region" description="Polar residues" evidence="1">
    <location>
        <begin position="52"/>
        <end position="66"/>
    </location>
</feature>
<dbReference type="Proteomes" id="UP001352852">
    <property type="component" value="Unassembled WGS sequence"/>
</dbReference>